<sequence>MSSGHGSEIIKKKLISYDYKIRASAGCDSSPCLFQPFFQLVLHYEEGDSQILDFTPEQLEKFVIGLKKPGNSNEQ</sequence>
<accession>A0A2G5VEB8</accession>
<reference evidence="2" key="1">
    <citation type="submission" date="2017-10" db="EMBL/GenBank/DDBJ databases">
        <title>Rapid genome shrinkage in a self-fertile nematode reveals novel sperm competition proteins.</title>
        <authorList>
            <person name="Yin D."/>
            <person name="Schwarz E.M."/>
            <person name="Thomas C.G."/>
            <person name="Felde R.L."/>
            <person name="Korf I.F."/>
            <person name="Cutter A.D."/>
            <person name="Schartner C.M."/>
            <person name="Ralston E.J."/>
            <person name="Meyer B.J."/>
            <person name="Haag E.S."/>
        </authorList>
    </citation>
    <scope>NUCLEOTIDE SEQUENCE [LARGE SCALE GENOMIC DNA]</scope>
    <source>
        <strain evidence="2">JU1422</strain>
    </source>
</reference>
<dbReference type="Proteomes" id="UP000230233">
    <property type="component" value="Chromosome I"/>
</dbReference>
<evidence type="ECO:0000313" key="1">
    <source>
        <dbReference type="EMBL" id="PIC50114.1"/>
    </source>
</evidence>
<organism evidence="1 2">
    <name type="scientific">Caenorhabditis nigoni</name>
    <dbReference type="NCBI Taxonomy" id="1611254"/>
    <lineage>
        <taxon>Eukaryota</taxon>
        <taxon>Metazoa</taxon>
        <taxon>Ecdysozoa</taxon>
        <taxon>Nematoda</taxon>
        <taxon>Chromadorea</taxon>
        <taxon>Rhabditida</taxon>
        <taxon>Rhabditina</taxon>
        <taxon>Rhabditomorpha</taxon>
        <taxon>Rhabditoidea</taxon>
        <taxon>Rhabditidae</taxon>
        <taxon>Peloderinae</taxon>
        <taxon>Caenorhabditis</taxon>
    </lineage>
</organism>
<dbReference type="OrthoDB" id="10337741at2759"/>
<name>A0A2G5VEB8_9PELO</name>
<keyword evidence="2" id="KW-1185">Reference proteome</keyword>
<protein>
    <submittedName>
        <fullName evidence="1">Uncharacterized protein</fullName>
    </submittedName>
</protein>
<proteinExistence type="predicted"/>
<dbReference type="AlphaFoldDB" id="A0A2G5VEB8"/>
<dbReference type="EMBL" id="PDUG01000001">
    <property type="protein sequence ID" value="PIC50114.1"/>
    <property type="molecule type" value="Genomic_DNA"/>
</dbReference>
<comment type="caution">
    <text evidence="1">The sequence shown here is derived from an EMBL/GenBank/DDBJ whole genome shotgun (WGS) entry which is preliminary data.</text>
</comment>
<evidence type="ECO:0000313" key="2">
    <source>
        <dbReference type="Proteomes" id="UP000230233"/>
    </source>
</evidence>
<gene>
    <name evidence="1" type="primary">Cnig_chr_I.g1145</name>
    <name evidence="1" type="ORF">B9Z55_001145</name>
</gene>